<dbReference type="EMBL" id="CAXJRC010000015">
    <property type="protein sequence ID" value="CAL2106522.1"/>
    <property type="molecule type" value="Genomic_DNA"/>
</dbReference>
<dbReference type="Proteomes" id="UP001497602">
    <property type="component" value="Unassembled WGS sequence"/>
</dbReference>
<evidence type="ECO:0000313" key="3">
    <source>
        <dbReference type="Proteomes" id="UP001497602"/>
    </source>
</evidence>
<evidence type="ECO:0000313" key="2">
    <source>
        <dbReference type="EMBL" id="CAL2106522.1"/>
    </source>
</evidence>
<feature type="region of interest" description="Disordered" evidence="1">
    <location>
        <begin position="17"/>
        <end position="36"/>
    </location>
</feature>
<protein>
    <submittedName>
        <fullName evidence="2">Uncharacterized protein</fullName>
    </submittedName>
</protein>
<name>A0ABM9PLI0_9FLAO</name>
<gene>
    <name evidence="2" type="ORF">T190115A13A_230051</name>
</gene>
<sequence>MLLDRLSEFAKQYNQAVANRTTSNTDTNIEPSSEEE</sequence>
<keyword evidence="3" id="KW-1185">Reference proteome</keyword>
<evidence type="ECO:0000256" key="1">
    <source>
        <dbReference type="SAM" id="MobiDB-lite"/>
    </source>
</evidence>
<reference evidence="2 3" key="1">
    <citation type="submission" date="2024-05" db="EMBL/GenBank/DDBJ databases">
        <authorList>
            <person name="Duchaud E."/>
        </authorList>
    </citation>
    <scope>NUCLEOTIDE SEQUENCE [LARGE SCALE GENOMIC DNA]</scope>
    <source>
        <strain evidence="2">Ena-SAMPLE-TAB-13-05-2024-13:56:06:370-140305</strain>
    </source>
</reference>
<organism evidence="2 3">
    <name type="scientific">Tenacibaculum vairaonense</name>
    <dbReference type="NCBI Taxonomy" id="3137860"/>
    <lineage>
        <taxon>Bacteria</taxon>
        <taxon>Pseudomonadati</taxon>
        <taxon>Bacteroidota</taxon>
        <taxon>Flavobacteriia</taxon>
        <taxon>Flavobacteriales</taxon>
        <taxon>Flavobacteriaceae</taxon>
        <taxon>Tenacibaculum</taxon>
    </lineage>
</organism>
<comment type="caution">
    <text evidence="2">The sequence shown here is derived from an EMBL/GenBank/DDBJ whole genome shotgun (WGS) entry which is preliminary data.</text>
</comment>
<proteinExistence type="predicted"/>
<accession>A0ABM9PLI0</accession>